<evidence type="ECO:0000313" key="8">
    <source>
        <dbReference type="EMBL" id="MEQ2212607.1"/>
    </source>
</evidence>
<feature type="transmembrane region" description="Helical" evidence="7">
    <location>
        <begin position="44"/>
        <end position="68"/>
    </location>
</feature>
<evidence type="ECO:0000256" key="5">
    <source>
        <dbReference type="ARBA" id="ARBA00022989"/>
    </source>
</evidence>
<dbReference type="Proteomes" id="UP001434883">
    <property type="component" value="Unassembled WGS sequence"/>
</dbReference>
<evidence type="ECO:0000256" key="1">
    <source>
        <dbReference type="ARBA" id="ARBA00004651"/>
    </source>
</evidence>
<protein>
    <recommendedName>
        <fullName evidence="7">Sodium/potassium-transporting ATPase subunit beta-1-interacting protein</fullName>
        <shortName evidence="7">Na(+)/K(+)-transporting ATPase subunit beta-1-interacting protein</shortName>
    </recommendedName>
</protein>
<name>A0ABV0RYA1_9TELE</name>
<evidence type="ECO:0000256" key="4">
    <source>
        <dbReference type="ARBA" id="ARBA00022692"/>
    </source>
</evidence>
<dbReference type="Pfam" id="PF05640">
    <property type="entry name" value="NKAIN"/>
    <property type="match status" value="1"/>
</dbReference>
<dbReference type="PANTHER" id="PTHR13084">
    <property type="entry name" value="T-CELL LYMPHOMA BREAKPOINT-ASSOCIATED TARGET 1-RELATED"/>
    <property type="match status" value="1"/>
</dbReference>
<comment type="caution">
    <text evidence="8">The sequence shown here is derived from an EMBL/GenBank/DDBJ whole genome shotgun (WGS) entry which is preliminary data.</text>
</comment>
<evidence type="ECO:0000256" key="3">
    <source>
        <dbReference type="ARBA" id="ARBA00022475"/>
    </source>
</evidence>
<evidence type="ECO:0000313" key="9">
    <source>
        <dbReference type="Proteomes" id="UP001434883"/>
    </source>
</evidence>
<sequence length="241" mass="27855">VLALERQVFDFLGYQWAPILANFFHIIIVILGLFGTIQYRPRYIVVYTVWAALWVAWNVFIICFYLDVGGLSKESDLLTFNISAHHSWWSEHGPGCVRREMQEAPGVRTTESHSYITVMGCFMDYQYIEVMHSSVQILVAVSTVPIQNQHQHSREYTEDMQPCYWIISHVDGFMSKKAFLPLLWSPNGKRSSCYVWFMLRPAKVFSNNGSTVIVLYLHPTINTAETLILPTFIFAHTQVHV</sequence>
<comment type="caution">
    <text evidence="7">Lacks conserved residue(s) required for the propagation of feature annotation.</text>
</comment>
<evidence type="ECO:0000256" key="6">
    <source>
        <dbReference type="ARBA" id="ARBA00023136"/>
    </source>
</evidence>
<reference evidence="8 9" key="1">
    <citation type="submission" date="2021-06" db="EMBL/GenBank/DDBJ databases">
        <authorList>
            <person name="Palmer J.M."/>
        </authorList>
    </citation>
    <scope>NUCLEOTIDE SEQUENCE [LARGE SCALE GENOMIC DNA]</scope>
    <source>
        <strain evidence="8 9">XC_2019</strain>
        <tissue evidence="8">Muscle</tissue>
    </source>
</reference>
<comment type="similarity">
    <text evidence="2 7">Belongs to the NKAIN family.</text>
</comment>
<keyword evidence="6 7" id="KW-0472">Membrane</keyword>
<accession>A0ABV0RYA1</accession>
<dbReference type="InterPro" id="IPR008516">
    <property type="entry name" value="Na/K-Atpase_Interacting"/>
</dbReference>
<comment type="subcellular location">
    <subcellularLocation>
        <location evidence="1 7">Cell membrane</location>
        <topology evidence="1 7">Multi-pass membrane protein</topology>
    </subcellularLocation>
</comment>
<evidence type="ECO:0000256" key="2">
    <source>
        <dbReference type="ARBA" id="ARBA00006364"/>
    </source>
</evidence>
<keyword evidence="3 7" id="KW-1003">Cell membrane</keyword>
<keyword evidence="4 7" id="KW-0812">Transmembrane</keyword>
<dbReference type="EMBL" id="JAHRIN010060046">
    <property type="protein sequence ID" value="MEQ2212607.1"/>
    <property type="molecule type" value="Genomic_DNA"/>
</dbReference>
<proteinExistence type="inferred from homology"/>
<feature type="non-terminal residue" evidence="8">
    <location>
        <position position="1"/>
    </location>
</feature>
<organism evidence="8 9">
    <name type="scientific">Xenoophorus captivus</name>
    <dbReference type="NCBI Taxonomy" id="1517983"/>
    <lineage>
        <taxon>Eukaryota</taxon>
        <taxon>Metazoa</taxon>
        <taxon>Chordata</taxon>
        <taxon>Craniata</taxon>
        <taxon>Vertebrata</taxon>
        <taxon>Euteleostomi</taxon>
        <taxon>Actinopterygii</taxon>
        <taxon>Neopterygii</taxon>
        <taxon>Teleostei</taxon>
        <taxon>Neoteleostei</taxon>
        <taxon>Acanthomorphata</taxon>
        <taxon>Ovalentaria</taxon>
        <taxon>Atherinomorphae</taxon>
        <taxon>Cyprinodontiformes</taxon>
        <taxon>Goodeidae</taxon>
        <taxon>Xenoophorus</taxon>
    </lineage>
</organism>
<keyword evidence="9" id="KW-1185">Reference proteome</keyword>
<feature type="transmembrane region" description="Helical" evidence="7">
    <location>
        <begin position="16"/>
        <end position="37"/>
    </location>
</feature>
<evidence type="ECO:0000256" key="7">
    <source>
        <dbReference type="RuleBase" id="RU368041"/>
    </source>
</evidence>
<keyword evidence="5 7" id="KW-1133">Transmembrane helix</keyword>
<dbReference type="PANTHER" id="PTHR13084:SF5">
    <property type="entry name" value="SODIUM_POTASSIUM-TRANSPORTING ATPASE SUBUNIT BETA-1-INTERACTING PROTEIN 4"/>
    <property type="match status" value="1"/>
</dbReference>
<gene>
    <name evidence="8" type="ORF">XENOCAPTIV_002304</name>
</gene>